<dbReference type="Proteomes" id="UP001204615">
    <property type="component" value="Unassembled WGS sequence"/>
</dbReference>
<comment type="caution">
    <text evidence="2">The sequence shown here is derived from an EMBL/GenBank/DDBJ whole genome shotgun (WGS) entry which is preliminary data.</text>
</comment>
<reference evidence="2 3" key="1">
    <citation type="submission" date="2022-06" db="EMBL/GenBank/DDBJ databases">
        <title>Dyella sp. Sa strain:Sa Genome sequencing.</title>
        <authorList>
            <person name="Park S."/>
        </authorList>
    </citation>
    <scope>NUCLEOTIDE SEQUENCE [LARGE SCALE GENOMIC DNA]</scope>
    <source>
        <strain evidence="2 3">Sa</strain>
    </source>
</reference>
<name>A0ABT1FF79_9GAMM</name>
<evidence type="ECO:0000313" key="3">
    <source>
        <dbReference type="Proteomes" id="UP001204615"/>
    </source>
</evidence>
<keyword evidence="3" id="KW-1185">Reference proteome</keyword>
<dbReference type="RefSeq" id="WP_253568840.1">
    <property type="nucleotide sequence ID" value="NZ_JAMZEK010000004.1"/>
</dbReference>
<protein>
    <submittedName>
        <fullName evidence="2">Uncharacterized protein</fullName>
    </submittedName>
</protein>
<dbReference type="EMBL" id="JAMZEK010000004">
    <property type="protein sequence ID" value="MCP1376041.1"/>
    <property type="molecule type" value="Genomic_DNA"/>
</dbReference>
<feature type="region of interest" description="Disordered" evidence="1">
    <location>
        <begin position="59"/>
        <end position="79"/>
    </location>
</feature>
<gene>
    <name evidence="2" type="ORF">NC595_18490</name>
</gene>
<sequence length="79" mass="7979">MSADPSTTSKTVEVVVAAGRSVVDADGALCRAGETAKVVHSELKRLRALGFIAEKGEKVDAGASGPKLSASEGPTVRLA</sequence>
<proteinExistence type="predicted"/>
<evidence type="ECO:0000256" key="1">
    <source>
        <dbReference type="SAM" id="MobiDB-lite"/>
    </source>
</evidence>
<evidence type="ECO:0000313" key="2">
    <source>
        <dbReference type="EMBL" id="MCP1376041.1"/>
    </source>
</evidence>
<accession>A0ABT1FF79</accession>
<organism evidence="2 3">
    <name type="scientific">Dyella lutea</name>
    <dbReference type="NCBI Taxonomy" id="2950441"/>
    <lineage>
        <taxon>Bacteria</taxon>
        <taxon>Pseudomonadati</taxon>
        <taxon>Pseudomonadota</taxon>
        <taxon>Gammaproteobacteria</taxon>
        <taxon>Lysobacterales</taxon>
        <taxon>Rhodanobacteraceae</taxon>
        <taxon>Dyella</taxon>
    </lineage>
</organism>